<reference evidence="2 3" key="1">
    <citation type="submission" date="2019-06" db="EMBL/GenBank/DDBJ databases">
        <title>Genomic Encyclopedia of Archaeal and Bacterial Type Strains, Phase II (KMG-II): from individual species to whole genera.</title>
        <authorList>
            <person name="Goeker M."/>
        </authorList>
    </citation>
    <scope>NUCLEOTIDE SEQUENCE [LARGE SCALE GENOMIC DNA]</scope>
    <source>
        <strain evidence="2 3">DSM 18423</strain>
    </source>
</reference>
<comment type="caution">
    <text evidence="2">The sequence shown here is derived from an EMBL/GenBank/DDBJ whole genome shotgun (WGS) entry which is preliminary data.</text>
</comment>
<dbReference type="InterPro" id="IPR005025">
    <property type="entry name" value="FMN_Rdtase-like_dom"/>
</dbReference>
<dbReference type="Gene3D" id="3.40.50.360">
    <property type="match status" value="1"/>
</dbReference>
<dbReference type="InterPro" id="IPR050712">
    <property type="entry name" value="NAD(P)H-dep_reductase"/>
</dbReference>
<dbReference type="SUPFAM" id="SSF52218">
    <property type="entry name" value="Flavoproteins"/>
    <property type="match status" value="1"/>
</dbReference>
<evidence type="ECO:0000313" key="3">
    <source>
        <dbReference type="Proteomes" id="UP000320582"/>
    </source>
</evidence>
<dbReference type="AlphaFoldDB" id="A0A543KAW3"/>
<dbReference type="InterPro" id="IPR029039">
    <property type="entry name" value="Flavoprotein-like_sf"/>
</dbReference>
<feature type="domain" description="NADPH-dependent FMN reductase-like" evidence="1">
    <location>
        <begin position="5"/>
        <end position="143"/>
    </location>
</feature>
<dbReference type="PANTHER" id="PTHR30543">
    <property type="entry name" value="CHROMATE REDUCTASE"/>
    <property type="match status" value="1"/>
</dbReference>
<sequence>MSELKLVGLCGSLRKESWNRKLMHAAREAFGPAEFAEGNLRLPLFDEDLEAQGMPAEVTKLKDLIANADAVVIACPEYNKAPPGVLKNALDWLSRGGAPWKDKPVAIVSAAAGRAGGERTQFALRLMMVAFRPYLLQGPEMLLSNPSKAFDDQGNLTDEMATKLLNELMQDLRSAGQSHSG</sequence>
<protein>
    <submittedName>
        <fullName evidence="2">Chromate reductase</fullName>
    </submittedName>
</protein>
<evidence type="ECO:0000313" key="2">
    <source>
        <dbReference type="EMBL" id="TQM92182.1"/>
    </source>
</evidence>
<name>A0A543KAW3_9RHOB</name>
<dbReference type="GO" id="GO:0010181">
    <property type="term" value="F:FMN binding"/>
    <property type="evidence" value="ECO:0007669"/>
    <property type="project" value="TreeGrafter"/>
</dbReference>
<dbReference type="GO" id="GO:0005829">
    <property type="term" value="C:cytosol"/>
    <property type="evidence" value="ECO:0007669"/>
    <property type="project" value="TreeGrafter"/>
</dbReference>
<dbReference type="RefSeq" id="WP_142079928.1">
    <property type="nucleotide sequence ID" value="NZ_VFPT01000001.1"/>
</dbReference>
<dbReference type="GO" id="GO:0016491">
    <property type="term" value="F:oxidoreductase activity"/>
    <property type="evidence" value="ECO:0007669"/>
    <property type="project" value="InterPro"/>
</dbReference>
<dbReference type="Pfam" id="PF03358">
    <property type="entry name" value="FMN_red"/>
    <property type="match status" value="1"/>
</dbReference>
<gene>
    <name evidence="2" type="ORF">BD293_0771</name>
</gene>
<evidence type="ECO:0000259" key="1">
    <source>
        <dbReference type="Pfam" id="PF03358"/>
    </source>
</evidence>
<keyword evidence="3" id="KW-1185">Reference proteome</keyword>
<proteinExistence type="predicted"/>
<dbReference type="Proteomes" id="UP000320582">
    <property type="component" value="Unassembled WGS sequence"/>
</dbReference>
<dbReference type="EMBL" id="VFPT01000001">
    <property type="protein sequence ID" value="TQM92182.1"/>
    <property type="molecule type" value="Genomic_DNA"/>
</dbReference>
<dbReference type="PANTHER" id="PTHR30543:SF21">
    <property type="entry name" value="NAD(P)H-DEPENDENT FMN REDUCTASE LOT6"/>
    <property type="match status" value="1"/>
</dbReference>
<accession>A0A543KAW3</accession>
<organism evidence="2 3">
    <name type="scientific">Roseinatronobacter monicus</name>
    <dbReference type="NCBI Taxonomy" id="393481"/>
    <lineage>
        <taxon>Bacteria</taxon>
        <taxon>Pseudomonadati</taxon>
        <taxon>Pseudomonadota</taxon>
        <taxon>Alphaproteobacteria</taxon>
        <taxon>Rhodobacterales</taxon>
        <taxon>Paracoccaceae</taxon>
        <taxon>Roseinatronobacter</taxon>
    </lineage>
</organism>
<dbReference type="OrthoDB" id="9812295at2"/>